<organism evidence="7 8">
    <name type="scientific">Candidatus Phytoplasma melaleucae</name>
    <dbReference type="NCBI Taxonomy" id="2982630"/>
    <lineage>
        <taxon>Bacteria</taxon>
        <taxon>Bacillati</taxon>
        <taxon>Mycoplasmatota</taxon>
        <taxon>Mollicutes</taxon>
        <taxon>Acholeplasmatales</taxon>
        <taxon>Acholeplasmataceae</taxon>
        <taxon>Candidatus Phytoplasma</taxon>
    </lineage>
</organism>
<protein>
    <recommendedName>
        <fullName evidence="4">Translation initiation factor IF-3</fullName>
    </recommendedName>
</protein>
<reference evidence="7 8" key="1">
    <citation type="journal article" date="2023" name="Int. J. Syst. Evol. Microbiol.">
        <title>The observation of taxonomic boundaries for the 16SrII and 16SrXXV phytoplasmas using genome-based delimitation.</title>
        <authorList>
            <person name="Rodrigues Jardim B."/>
            <person name="Tran-Nguyen L.T.T."/>
            <person name="Gambley C."/>
            <person name="Al-Sadi A.M."/>
            <person name="Al-Subhi A.M."/>
            <person name="Foissac X."/>
            <person name="Salar P."/>
            <person name="Cai H."/>
            <person name="Yang J.Y."/>
            <person name="Davis R."/>
            <person name="Jones L."/>
            <person name="Rodoni B."/>
            <person name="Constable F.E."/>
        </authorList>
    </citation>
    <scope>NUCLEOTIDE SEQUENCE [LARGE SCALE GENOMIC DNA]</scope>
    <source>
        <strain evidence="7">BAWM-155c</strain>
    </source>
</reference>
<keyword evidence="8" id="KW-1185">Reference proteome</keyword>
<accession>A0ABT9DED2</accession>
<dbReference type="InterPro" id="IPR001288">
    <property type="entry name" value="Translation_initiation_fac_3"/>
</dbReference>
<evidence type="ECO:0000256" key="3">
    <source>
        <dbReference type="ARBA" id="ARBA00022917"/>
    </source>
</evidence>
<dbReference type="PANTHER" id="PTHR10938:SF0">
    <property type="entry name" value="TRANSLATION INITIATION FACTOR IF-3, MITOCHONDRIAL"/>
    <property type="match status" value="1"/>
</dbReference>
<dbReference type="GO" id="GO:0003743">
    <property type="term" value="F:translation initiation factor activity"/>
    <property type="evidence" value="ECO:0007669"/>
    <property type="project" value="UniProtKB-KW"/>
</dbReference>
<dbReference type="SUPFAM" id="SSF54364">
    <property type="entry name" value="Translation initiation factor IF3, N-terminal domain"/>
    <property type="match status" value="1"/>
</dbReference>
<dbReference type="EMBL" id="JAOSID010000006">
    <property type="protein sequence ID" value="MDO8168173.1"/>
    <property type="molecule type" value="Genomic_DNA"/>
</dbReference>
<evidence type="ECO:0000259" key="5">
    <source>
        <dbReference type="Pfam" id="PF00707"/>
    </source>
</evidence>
<dbReference type="Pfam" id="PF00707">
    <property type="entry name" value="IF3_C"/>
    <property type="match status" value="1"/>
</dbReference>
<dbReference type="InterPro" id="IPR019815">
    <property type="entry name" value="Translation_initiation_fac_3_C"/>
</dbReference>
<keyword evidence="2 7" id="KW-0396">Initiation factor</keyword>
<dbReference type="Proteomes" id="UP001172036">
    <property type="component" value="Unassembled WGS sequence"/>
</dbReference>
<gene>
    <name evidence="7" type="primary">infC</name>
    <name evidence="7" type="ORF">OC680_01620</name>
</gene>
<evidence type="ECO:0000256" key="4">
    <source>
        <dbReference type="NCBIfam" id="TIGR00168"/>
    </source>
</evidence>
<keyword evidence="3" id="KW-0648">Protein biosynthesis</keyword>
<dbReference type="SUPFAM" id="SSF55200">
    <property type="entry name" value="Translation initiation factor IF3, C-terminal domain"/>
    <property type="match status" value="1"/>
</dbReference>
<dbReference type="Gene3D" id="3.30.110.10">
    <property type="entry name" value="Translation initiation factor 3 (IF-3), C-terminal domain"/>
    <property type="match status" value="1"/>
</dbReference>
<dbReference type="Gene3D" id="3.10.20.80">
    <property type="entry name" value="Translation initiation factor 3 (IF-3), N-terminal domain"/>
    <property type="match status" value="1"/>
</dbReference>
<dbReference type="NCBIfam" id="TIGR00168">
    <property type="entry name" value="infC"/>
    <property type="match status" value="1"/>
</dbReference>
<feature type="domain" description="Translation initiation factor 3 C-terminal" evidence="5">
    <location>
        <begin position="73"/>
        <end position="156"/>
    </location>
</feature>
<sequence>MPEGDYLVIDEDGSKLGILGKAEIFQLANAKEKDFVLINANGVPKVVRLVNYSQFYYEQQKKMKKLKKKQNTIVVKNIRVSPNIHNNDLKIKIKKAYNWLTKGDKVKITIFFPGRMIVHSSLGQNILQQIISELKNVSKIDISPKLEGNQMIALLSSLLTKKT</sequence>
<evidence type="ECO:0000313" key="7">
    <source>
        <dbReference type="EMBL" id="MDO8168173.1"/>
    </source>
</evidence>
<proteinExistence type="inferred from homology"/>
<dbReference type="PANTHER" id="PTHR10938">
    <property type="entry name" value="TRANSLATION INITIATION FACTOR IF-3"/>
    <property type="match status" value="1"/>
</dbReference>
<evidence type="ECO:0000259" key="6">
    <source>
        <dbReference type="Pfam" id="PF05198"/>
    </source>
</evidence>
<dbReference type="Pfam" id="PF05198">
    <property type="entry name" value="IF3_N"/>
    <property type="match status" value="1"/>
</dbReference>
<dbReference type="InterPro" id="IPR036787">
    <property type="entry name" value="T_IF-3_N_sf"/>
</dbReference>
<comment type="similarity">
    <text evidence="1">Belongs to the IF-3 family.</text>
</comment>
<dbReference type="InterPro" id="IPR036788">
    <property type="entry name" value="T_IF-3_C_sf"/>
</dbReference>
<comment type="caution">
    <text evidence="7">The sequence shown here is derived from an EMBL/GenBank/DDBJ whole genome shotgun (WGS) entry which is preliminary data.</text>
</comment>
<dbReference type="InterPro" id="IPR019814">
    <property type="entry name" value="Translation_initiation_fac_3_N"/>
</dbReference>
<evidence type="ECO:0000256" key="1">
    <source>
        <dbReference type="ARBA" id="ARBA00005439"/>
    </source>
</evidence>
<name>A0ABT9DED2_9MOLU</name>
<evidence type="ECO:0000256" key="2">
    <source>
        <dbReference type="ARBA" id="ARBA00022540"/>
    </source>
</evidence>
<feature type="domain" description="Translation initiation factor 3 N-terminal" evidence="6">
    <location>
        <begin position="7"/>
        <end position="65"/>
    </location>
</feature>
<evidence type="ECO:0000313" key="8">
    <source>
        <dbReference type="Proteomes" id="UP001172036"/>
    </source>
</evidence>